<comment type="similarity">
    <text evidence="3 12">Belongs to the glycosyltransferase 10 family.</text>
</comment>
<reference evidence="15 16" key="2">
    <citation type="journal article" date="2022" name="Mol. Biol. Evol.">
        <title>Comparative Genomics Reveals Insights into the Divergent Evolution of Astigmatic Mites and Household Pest Adaptations.</title>
        <authorList>
            <person name="Xiong Q."/>
            <person name="Wan A.T."/>
            <person name="Liu X."/>
            <person name="Fung C.S."/>
            <person name="Xiao X."/>
            <person name="Malainual N."/>
            <person name="Hou J."/>
            <person name="Wang L."/>
            <person name="Wang M."/>
            <person name="Yang K.Y."/>
            <person name="Cui Y."/>
            <person name="Leung E.L."/>
            <person name="Nong W."/>
            <person name="Shin S.K."/>
            <person name="Au S.W."/>
            <person name="Jeong K.Y."/>
            <person name="Chew F.T."/>
            <person name="Hui J.H."/>
            <person name="Leung T.F."/>
            <person name="Tungtrongchitr A."/>
            <person name="Zhong N."/>
            <person name="Liu Z."/>
            <person name="Tsui S.K."/>
        </authorList>
    </citation>
    <scope>NUCLEOTIDE SEQUENCE [LARGE SCALE GENOMIC DNA]</scope>
    <source>
        <strain evidence="15">Derp</strain>
    </source>
</reference>
<evidence type="ECO:0000256" key="2">
    <source>
        <dbReference type="ARBA" id="ARBA00004922"/>
    </source>
</evidence>
<dbReference type="Gene3D" id="3.40.50.11660">
    <property type="entry name" value="Glycosyl transferase family 10, C-terminal domain"/>
    <property type="match status" value="1"/>
</dbReference>
<reference evidence="15 16" key="1">
    <citation type="journal article" date="2018" name="J. Allergy Clin. Immunol.">
        <title>High-quality assembly of Dermatophagoides pteronyssinus genome and transcriptome reveals a wide range of novel allergens.</title>
        <authorList>
            <person name="Liu X.Y."/>
            <person name="Yang K.Y."/>
            <person name="Wang M.Q."/>
            <person name="Kwok J.S."/>
            <person name="Zeng X."/>
            <person name="Yang Z."/>
            <person name="Xiao X.J."/>
            <person name="Lau C.P."/>
            <person name="Li Y."/>
            <person name="Huang Z.M."/>
            <person name="Ba J.G."/>
            <person name="Yim A.K."/>
            <person name="Ouyang C.Y."/>
            <person name="Ngai S.M."/>
            <person name="Chan T.F."/>
            <person name="Leung E.L."/>
            <person name="Liu L."/>
            <person name="Liu Z.G."/>
            <person name="Tsui S.K."/>
        </authorList>
    </citation>
    <scope>NUCLEOTIDE SEQUENCE [LARGE SCALE GENOMIC DNA]</scope>
    <source>
        <strain evidence="15">Derp</strain>
    </source>
</reference>
<dbReference type="EC" id="2.4.1.-" evidence="12"/>
<dbReference type="InterPro" id="IPR055270">
    <property type="entry name" value="Glyco_tran_10_C"/>
</dbReference>
<dbReference type="PANTHER" id="PTHR48438">
    <property type="entry name" value="ALPHA-(1,3)-FUCOSYLTRANSFERASE C-RELATED"/>
    <property type="match status" value="1"/>
</dbReference>
<sequence length="597" mass="70660">MSRIMKTLVYIRDRITFWAIKTTNEKYDDDEDNNNNEDDDEAIDLDEIEFDGRGMRTERILRAIIRVPIRWFHLTYHARKLERTMNKEHPECPVRVRVVDRLVGNNFIENIFDTGLMVIPCLFIFSFFLWALSQFVARSFLEPASYAIAIISVFIFFAFGIVFVFAAFFGYEFEYTAIMALTIPFNNLMPRIRLIIFVCLGLWVILFLLNSFSLVNRNLINYYSNQYIPFINETTIVVDKNGTITTDITYHQLAQYVQLSPDKVQNFQIILFWTKYFGEDIMYQMKKSLNGDTENILFRPKLCYYRYPNCLVTSNRAFISSAKVIIFHWRDFYYGDSPKRHNSNQLWTIYNLEAPPNTALLPDKNDLYFNLTASYRHDSDIFLPYGQLIARNHNSDFESNIDIRYKIKPVVWFVSNCHTQSHRENYVKKLSQMVQVDIYGKCGKLNCPHSQQYECYKKVSREYLFYLSFENSLCKDYVTEKLFNVLNYDIVPIVFGGANYSSILPAGSYIDATRMEPKRLANLIMRIASNRKLYLSYFEWRKKYQLDIEASSNLDSNLYCQLCKRLEENSINNQNTFKSSKEINHWYFHNTCQNPDI</sequence>
<dbReference type="EMBL" id="NJHN03000037">
    <property type="protein sequence ID" value="KAH9421755.1"/>
    <property type="molecule type" value="Genomic_DNA"/>
</dbReference>
<keyword evidence="4 12" id="KW-0328">Glycosyltransferase</keyword>
<keyword evidence="16" id="KW-1185">Reference proteome</keyword>
<organism evidence="15 16">
    <name type="scientific">Dermatophagoides pteronyssinus</name>
    <name type="common">European house dust mite</name>
    <dbReference type="NCBI Taxonomy" id="6956"/>
    <lineage>
        <taxon>Eukaryota</taxon>
        <taxon>Metazoa</taxon>
        <taxon>Ecdysozoa</taxon>
        <taxon>Arthropoda</taxon>
        <taxon>Chelicerata</taxon>
        <taxon>Arachnida</taxon>
        <taxon>Acari</taxon>
        <taxon>Acariformes</taxon>
        <taxon>Sarcoptiformes</taxon>
        <taxon>Astigmata</taxon>
        <taxon>Psoroptidia</taxon>
        <taxon>Analgoidea</taxon>
        <taxon>Pyroglyphidae</taxon>
        <taxon>Dermatophagoidinae</taxon>
        <taxon>Dermatophagoides</taxon>
    </lineage>
</organism>
<evidence type="ECO:0000259" key="13">
    <source>
        <dbReference type="Pfam" id="PF00852"/>
    </source>
</evidence>
<feature type="domain" description="Fucosyltransferase N-terminal" evidence="14">
    <location>
        <begin position="268"/>
        <end position="386"/>
    </location>
</feature>
<dbReference type="InterPro" id="IPR038577">
    <property type="entry name" value="GT10-like_C_sf"/>
</dbReference>
<comment type="pathway">
    <text evidence="2">Protein modification; protein glycosylation.</text>
</comment>
<evidence type="ECO:0000256" key="5">
    <source>
        <dbReference type="ARBA" id="ARBA00022679"/>
    </source>
</evidence>
<evidence type="ECO:0000259" key="14">
    <source>
        <dbReference type="Pfam" id="PF17039"/>
    </source>
</evidence>
<feature type="transmembrane region" description="Helical" evidence="12">
    <location>
        <begin position="111"/>
        <end position="132"/>
    </location>
</feature>
<evidence type="ECO:0000256" key="6">
    <source>
        <dbReference type="ARBA" id="ARBA00022692"/>
    </source>
</evidence>
<evidence type="ECO:0000313" key="15">
    <source>
        <dbReference type="EMBL" id="KAH9421755.1"/>
    </source>
</evidence>
<comment type="caution">
    <text evidence="12">Lacks conserved residue(s) required for the propagation of feature annotation.</text>
</comment>
<name>A0ABQ8JH72_DERPT</name>
<keyword evidence="10 12" id="KW-0472">Membrane</keyword>
<dbReference type="InterPro" id="IPR031481">
    <property type="entry name" value="Glyco_tran_10_N"/>
</dbReference>
<evidence type="ECO:0000256" key="4">
    <source>
        <dbReference type="ARBA" id="ARBA00022676"/>
    </source>
</evidence>
<evidence type="ECO:0000256" key="8">
    <source>
        <dbReference type="ARBA" id="ARBA00022989"/>
    </source>
</evidence>
<comment type="subcellular location">
    <subcellularLocation>
        <location evidence="1 12">Golgi apparatus</location>
        <location evidence="1 12">Golgi stack membrane</location>
        <topology evidence="1 12">Single-pass type II membrane protein</topology>
    </subcellularLocation>
</comment>
<evidence type="ECO:0000256" key="9">
    <source>
        <dbReference type="ARBA" id="ARBA00023034"/>
    </source>
</evidence>
<keyword evidence="6 12" id="KW-0812">Transmembrane</keyword>
<dbReference type="PANTHER" id="PTHR48438:SF1">
    <property type="entry name" value="ALPHA-(1,3)-FUCOSYLTRANSFERASE C-RELATED"/>
    <property type="match status" value="1"/>
</dbReference>
<keyword evidence="7" id="KW-0735">Signal-anchor</keyword>
<keyword evidence="11" id="KW-0325">Glycoprotein</keyword>
<dbReference type="Pfam" id="PF17039">
    <property type="entry name" value="Glyco_tran_10_N"/>
    <property type="match status" value="1"/>
</dbReference>
<evidence type="ECO:0000256" key="1">
    <source>
        <dbReference type="ARBA" id="ARBA00004447"/>
    </source>
</evidence>
<evidence type="ECO:0000313" key="16">
    <source>
        <dbReference type="Proteomes" id="UP000887458"/>
    </source>
</evidence>
<keyword evidence="8 12" id="KW-1133">Transmembrane helix</keyword>
<feature type="transmembrane region" description="Helical" evidence="12">
    <location>
        <begin position="144"/>
        <end position="171"/>
    </location>
</feature>
<protein>
    <recommendedName>
        <fullName evidence="12">Fucosyltransferase</fullName>
        <ecNumber evidence="12">2.4.1.-</ecNumber>
    </recommendedName>
</protein>
<feature type="transmembrane region" description="Helical" evidence="12">
    <location>
        <begin position="192"/>
        <end position="215"/>
    </location>
</feature>
<keyword evidence="9 12" id="KW-0333">Golgi apparatus</keyword>
<dbReference type="Proteomes" id="UP000887458">
    <property type="component" value="Unassembled WGS sequence"/>
</dbReference>
<dbReference type="InterPro" id="IPR001503">
    <property type="entry name" value="Glyco_trans_10"/>
</dbReference>
<keyword evidence="5 12" id="KW-0808">Transferase</keyword>
<evidence type="ECO:0000256" key="11">
    <source>
        <dbReference type="ARBA" id="ARBA00023180"/>
    </source>
</evidence>
<proteinExistence type="inferred from homology"/>
<comment type="caution">
    <text evidence="15">The sequence shown here is derived from an EMBL/GenBank/DDBJ whole genome shotgun (WGS) entry which is preliminary data.</text>
</comment>
<evidence type="ECO:0000256" key="7">
    <source>
        <dbReference type="ARBA" id="ARBA00022968"/>
    </source>
</evidence>
<dbReference type="SUPFAM" id="SSF53756">
    <property type="entry name" value="UDP-Glycosyltransferase/glycogen phosphorylase"/>
    <property type="match status" value="1"/>
</dbReference>
<evidence type="ECO:0000256" key="3">
    <source>
        <dbReference type="ARBA" id="ARBA00008919"/>
    </source>
</evidence>
<accession>A0ABQ8JH72</accession>
<gene>
    <name evidence="15" type="primary">FUT3</name>
    <name evidence="15" type="ORF">DERP_002043</name>
</gene>
<dbReference type="Pfam" id="PF00852">
    <property type="entry name" value="Glyco_transf_10"/>
    <property type="match status" value="1"/>
</dbReference>
<evidence type="ECO:0000256" key="10">
    <source>
        <dbReference type="ARBA" id="ARBA00023136"/>
    </source>
</evidence>
<feature type="domain" description="Fucosyltransferase C-terminal" evidence="13">
    <location>
        <begin position="405"/>
        <end position="584"/>
    </location>
</feature>
<evidence type="ECO:0000256" key="12">
    <source>
        <dbReference type="RuleBase" id="RU003832"/>
    </source>
</evidence>